<evidence type="ECO:0000313" key="2">
    <source>
        <dbReference type="EMBL" id="RGS83543.1"/>
    </source>
</evidence>
<reference evidence="4 5" key="1">
    <citation type="submission" date="2018-08" db="EMBL/GenBank/DDBJ databases">
        <title>A genome reference for cultivated species of the human gut microbiota.</title>
        <authorList>
            <person name="Zou Y."/>
            <person name="Xue W."/>
            <person name="Luo G."/>
        </authorList>
    </citation>
    <scope>NUCLEOTIDE SEQUENCE [LARGE SCALE GENOMIC DNA]</scope>
    <source>
        <strain evidence="3 5">AF04-46</strain>
        <strain evidence="2 4">AF20-9LB</strain>
    </source>
</reference>
<dbReference type="AlphaFoldDB" id="A0A396CY81"/>
<dbReference type="Proteomes" id="UP000266492">
    <property type="component" value="Unassembled WGS sequence"/>
</dbReference>
<keyword evidence="1" id="KW-0812">Transmembrane</keyword>
<gene>
    <name evidence="3" type="ORF">DWV35_17815</name>
    <name evidence="2" type="ORF">DWX70_11410</name>
</gene>
<evidence type="ECO:0000256" key="1">
    <source>
        <dbReference type="SAM" id="Phobius"/>
    </source>
</evidence>
<dbReference type="Proteomes" id="UP000286031">
    <property type="component" value="Unassembled WGS sequence"/>
</dbReference>
<keyword evidence="1" id="KW-1133">Transmembrane helix</keyword>
<protein>
    <submittedName>
        <fullName evidence="2">Uncharacterized protein</fullName>
    </submittedName>
</protein>
<name>A0A396CY81_BACOV</name>
<accession>A0A396CY81</accession>
<organism evidence="2 4">
    <name type="scientific">Bacteroides ovatus</name>
    <dbReference type="NCBI Taxonomy" id="28116"/>
    <lineage>
        <taxon>Bacteria</taxon>
        <taxon>Pseudomonadati</taxon>
        <taxon>Bacteroidota</taxon>
        <taxon>Bacteroidia</taxon>
        <taxon>Bacteroidales</taxon>
        <taxon>Bacteroidaceae</taxon>
        <taxon>Bacteroides</taxon>
    </lineage>
</organism>
<dbReference type="EMBL" id="QRVZ01000008">
    <property type="protein sequence ID" value="RGS83543.1"/>
    <property type="molecule type" value="Genomic_DNA"/>
</dbReference>
<dbReference type="EMBL" id="QSBI01000025">
    <property type="protein sequence ID" value="RGX07847.1"/>
    <property type="molecule type" value="Genomic_DNA"/>
</dbReference>
<evidence type="ECO:0000313" key="4">
    <source>
        <dbReference type="Proteomes" id="UP000266492"/>
    </source>
</evidence>
<feature type="transmembrane region" description="Helical" evidence="1">
    <location>
        <begin position="46"/>
        <end position="71"/>
    </location>
</feature>
<evidence type="ECO:0000313" key="5">
    <source>
        <dbReference type="Proteomes" id="UP000286031"/>
    </source>
</evidence>
<keyword evidence="1" id="KW-0472">Membrane</keyword>
<sequence length="77" mass="9229">MVFENIQDCQIQKKGIYIIKYRCPFFIISLINNQRFMLQTLVVVTFWIIVFFIACAISPVVFFLMIIWTIYKIITVK</sequence>
<comment type="caution">
    <text evidence="2">The sequence shown here is derived from an EMBL/GenBank/DDBJ whole genome shotgun (WGS) entry which is preliminary data.</text>
</comment>
<evidence type="ECO:0000313" key="3">
    <source>
        <dbReference type="EMBL" id="RGX07847.1"/>
    </source>
</evidence>
<proteinExistence type="predicted"/>